<dbReference type="RefSeq" id="WP_092541738.1">
    <property type="nucleotide sequence ID" value="NZ_BOMJ01000009.1"/>
</dbReference>
<evidence type="ECO:0000313" key="3">
    <source>
        <dbReference type="Proteomes" id="UP000198688"/>
    </source>
</evidence>
<evidence type="ECO:0000256" key="1">
    <source>
        <dbReference type="SAM" id="Phobius"/>
    </source>
</evidence>
<organism evidence="2 3">
    <name type="scientific">Actinoplanes derwentensis</name>
    <dbReference type="NCBI Taxonomy" id="113562"/>
    <lineage>
        <taxon>Bacteria</taxon>
        <taxon>Bacillati</taxon>
        <taxon>Actinomycetota</taxon>
        <taxon>Actinomycetes</taxon>
        <taxon>Micromonosporales</taxon>
        <taxon>Micromonosporaceae</taxon>
        <taxon>Actinoplanes</taxon>
    </lineage>
</organism>
<keyword evidence="1" id="KW-0472">Membrane</keyword>
<proteinExistence type="predicted"/>
<keyword evidence="3" id="KW-1185">Reference proteome</keyword>
<dbReference type="EMBL" id="LT629758">
    <property type="protein sequence ID" value="SDS46134.1"/>
    <property type="molecule type" value="Genomic_DNA"/>
</dbReference>
<feature type="transmembrane region" description="Helical" evidence="1">
    <location>
        <begin position="24"/>
        <end position="43"/>
    </location>
</feature>
<reference evidence="2 3" key="1">
    <citation type="submission" date="2016-10" db="EMBL/GenBank/DDBJ databases">
        <authorList>
            <person name="de Groot N.N."/>
        </authorList>
    </citation>
    <scope>NUCLEOTIDE SEQUENCE [LARGE SCALE GENOMIC DNA]</scope>
    <source>
        <strain evidence="2 3">DSM 43941</strain>
    </source>
</reference>
<dbReference type="OrthoDB" id="3298060at2"/>
<feature type="transmembrane region" description="Helical" evidence="1">
    <location>
        <begin position="55"/>
        <end position="72"/>
    </location>
</feature>
<dbReference type="STRING" id="113562.SAMN04489716_0834"/>
<evidence type="ECO:0000313" key="2">
    <source>
        <dbReference type="EMBL" id="SDS46134.1"/>
    </source>
</evidence>
<dbReference type="AlphaFoldDB" id="A0A1H1SDQ8"/>
<dbReference type="Proteomes" id="UP000198688">
    <property type="component" value="Chromosome I"/>
</dbReference>
<sequence>MDIENAETPAETAPVSTARMWMRYVLVVIAGLPLAVVSLLHTMGRTDDFGVLGEWYVMLPLTLAAVCGWLFVEKVIDRVNR</sequence>
<keyword evidence="1" id="KW-0812">Transmembrane</keyword>
<keyword evidence="1" id="KW-1133">Transmembrane helix</keyword>
<name>A0A1H1SDQ8_9ACTN</name>
<gene>
    <name evidence="2" type="ORF">SAMN04489716_0834</name>
</gene>
<accession>A0A1H1SDQ8</accession>
<protein>
    <submittedName>
        <fullName evidence="2">Uncharacterized protein</fullName>
    </submittedName>
</protein>